<dbReference type="RefSeq" id="WP_209627864.1">
    <property type="nucleotide sequence ID" value="NZ_PRDG01000003.1"/>
</dbReference>
<proteinExistence type="inferred from homology"/>
<dbReference type="HAMAP" id="MF_01126">
    <property type="entry name" value="UPF0298"/>
    <property type="match status" value="1"/>
</dbReference>
<accession>A0ABS5B3G8</accession>
<evidence type="ECO:0000313" key="3">
    <source>
        <dbReference type="EMBL" id="MBP2623362.1"/>
    </source>
</evidence>
<organism evidence="3 4">
    <name type="scientific">Streptococcus oricebi</name>
    <dbReference type="NCBI Taxonomy" id="1547447"/>
    <lineage>
        <taxon>Bacteria</taxon>
        <taxon>Bacillati</taxon>
        <taxon>Bacillota</taxon>
        <taxon>Bacilli</taxon>
        <taxon>Lactobacillales</taxon>
        <taxon>Streptococcaceae</taxon>
        <taxon>Streptococcus</taxon>
    </lineage>
</organism>
<comment type="similarity">
    <text evidence="2">Belongs to the UPF0298 family.</text>
</comment>
<protein>
    <recommendedName>
        <fullName evidence="2">UPF0298 protein C4K46_05345</fullName>
    </recommendedName>
</protein>
<dbReference type="NCBIfam" id="NF002631">
    <property type="entry name" value="PRK02302.1"/>
    <property type="match status" value="1"/>
</dbReference>
<reference evidence="3 4" key="1">
    <citation type="submission" date="2018-02" db="EMBL/GenBank/DDBJ databases">
        <title>Draft genome sequence of Streptococcus oricebi CCUG 70868T type strain.</title>
        <authorList>
            <person name="Mendez V."/>
            <person name="Salva-Serra F."/>
            <person name="Jaen-Luchoro D."/>
            <person name="Gonzales-Siles L."/>
            <person name="Karlsson R."/>
            <person name="Engstrom-Jakobsson H."/>
            <person name="Busquets A."/>
            <person name="Gomila M."/>
            <person name="Pineiro-Iglesias B."/>
            <person name="Bennasar-Figueras A."/>
            <person name="Seeger M."/>
            <person name="Moore E."/>
        </authorList>
    </citation>
    <scope>NUCLEOTIDE SEQUENCE [LARGE SCALE GENOMIC DNA]</scope>
    <source>
        <strain evidence="3 4">CCUG 70868</strain>
    </source>
</reference>
<name>A0ABS5B3G8_9STRE</name>
<keyword evidence="4" id="KW-1185">Reference proteome</keyword>
<dbReference type="PIRSF" id="PIRSF031653">
    <property type="entry name" value="UCP031653"/>
    <property type="match status" value="1"/>
</dbReference>
<evidence type="ECO:0000256" key="2">
    <source>
        <dbReference type="HAMAP-Rule" id="MF_01126"/>
    </source>
</evidence>
<gene>
    <name evidence="3" type="ORF">C4K46_05345</name>
</gene>
<dbReference type="EMBL" id="PRDG01000003">
    <property type="protein sequence ID" value="MBP2623362.1"/>
    <property type="molecule type" value="Genomic_DNA"/>
</dbReference>
<keyword evidence="1 2" id="KW-0963">Cytoplasm</keyword>
<evidence type="ECO:0000313" key="4">
    <source>
        <dbReference type="Proteomes" id="UP001519296"/>
    </source>
</evidence>
<dbReference type="Proteomes" id="UP001519296">
    <property type="component" value="Unassembled WGS sequence"/>
</dbReference>
<comment type="caution">
    <text evidence="3">The sequence shown here is derived from an EMBL/GenBank/DDBJ whole genome shotgun (WGS) entry which is preliminary data.</text>
</comment>
<dbReference type="Pfam" id="PF09902">
    <property type="entry name" value="DUF2129"/>
    <property type="match status" value="1"/>
</dbReference>
<sequence length="84" mass="10160">MFEKEARIGLIVYLYYNRDAKKLAAFGDIIYHSRRRRYLQLYVEEDQVEEVRQRLLGEKYVKEVRLCHIKDLDTNFVGSLFKQA</sequence>
<comment type="subcellular location">
    <subcellularLocation>
        <location evidence="2">Cytoplasm</location>
    </subcellularLocation>
</comment>
<evidence type="ECO:0000256" key="1">
    <source>
        <dbReference type="ARBA" id="ARBA00022490"/>
    </source>
</evidence>
<dbReference type="InterPro" id="IPR016979">
    <property type="entry name" value="DUF2129"/>
</dbReference>